<dbReference type="SUPFAM" id="SSF52540">
    <property type="entry name" value="P-loop containing nucleoside triphosphate hydrolases"/>
    <property type="match status" value="1"/>
</dbReference>
<reference evidence="1" key="1">
    <citation type="submission" date="2020-07" db="EMBL/GenBank/DDBJ databases">
        <title>Draft Genome Sequence of a Deep-Sea Yeast, Naganishia (Cryptococcus) liquefaciens strain N6.</title>
        <authorList>
            <person name="Han Y.W."/>
            <person name="Kajitani R."/>
            <person name="Morimoto H."/>
            <person name="Parhat M."/>
            <person name="Tsubouchi H."/>
            <person name="Bakenova O."/>
            <person name="Ogata M."/>
            <person name="Argunhan B."/>
            <person name="Aoki R."/>
            <person name="Kajiwara S."/>
            <person name="Itoh T."/>
            <person name="Iwasaki H."/>
        </authorList>
    </citation>
    <scope>NUCLEOTIDE SEQUENCE</scope>
    <source>
        <strain evidence="1">N6</strain>
    </source>
</reference>
<dbReference type="AlphaFoldDB" id="A0A8H3YGN1"/>
<accession>A0A8H3YGN1</accession>
<proteinExistence type="predicted"/>
<dbReference type="Gene3D" id="3.40.50.300">
    <property type="entry name" value="P-loop containing nucleotide triphosphate hydrolases"/>
    <property type="match status" value="1"/>
</dbReference>
<gene>
    <name evidence="1" type="ORF">NliqN6_3789</name>
</gene>
<evidence type="ECO:0008006" key="3">
    <source>
        <dbReference type="Google" id="ProtNLM"/>
    </source>
</evidence>
<organism evidence="1 2">
    <name type="scientific">Naganishia liquefaciens</name>
    <dbReference type="NCBI Taxonomy" id="104408"/>
    <lineage>
        <taxon>Eukaryota</taxon>
        <taxon>Fungi</taxon>
        <taxon>Dikarya</taxon>
        <taxon>Basidiomycota</taxon>
        <taxon>Agaricomycotina</taxon>
        <taxon>Tremellomycetes</taxon>
        <taxon>Filobasidiales</taxon>
        <taxon>Filobasidiaceae</taxon>
        <taxon>Naganishia</taxon>
    </lineage>
</organism>
<dbReference type="OrthoDB" id="347435at2759"/>
<keyword evidence="2" id="KW-1185">Reference proteome</keyword>
<dbReference type="PANTHER" id="PTHR10285">
    <property type="entry name" value="URIDINE KINASE"/>
    <property type="match status" value="1"/>
</dbReference>
<dbReference type="EMBL" id="BLZA01000021">
    <property type="protein sequence ID" value="GHJ87387.1"/>
    <property type="molecule type" value="Genomic_DNA"/>
</dbReference>
<dbReference type="InterPro" id="IPR027417">
    <property type="entry name" value="P-loop_NTPase"/>
</dbReference>
<evidence type="ECO:0000313" key="2">
    <source>
        <dbReference type="Proteomes" id="UP000620104"/>
    </source>
</evidence>
<comment type="caution">
    <text evidence="1">The sequence shown here is derived from an EMBL/GenBank/DDBJ whole genome shotgun (WGS) entry which is preliminary data.</text>
</comment>
<name>A0A8H3YGN1_9TREE</name>
<dbReference type="Proteomes" id="UP000620104">
    <property type="component" value="Unassembled WGS sequence"/>
</dbReference>
<protein>
    <recommendedName>
        <fullName evidence="3">Kinase</fullName>
    </recommendedName>
</protein>
<evidence type="ECO:0000313" key="1">
    <source>
        <dbReference type="EMBL" id="GHJ87387.1"/>
    </source>
</evidence>
<sequence length="320" mass="35208">MSSTPSTLAGETTASTSYKARIITEHIQRCLKDHRHAGRTEPLMVALQGPQGSGKTTVSTALLSLLAAEPHGLRVAAFSLDDLYLPHAGLVAVRDSNPQNRLLAGRGLPGTHDVALGYQIFSDLRMINSEADKPRIVRLPIFDKSLFAGEGDRSSQTVAVPGPVDVVLFEGWSVGFCPLDDMELQDRYTRAAAVQVGGGGGSSRPAFLSHTLADLKTVNSLLRNTAEQLWGFFTVFIQLELANLSQIYHWRLEQEHAMMLRNGGIGMTDDQVKNFVDRYLPGYELWMEGIKTGTFSERWKGRGLSLVYGPAREVLEVRHF</sequence>